<evidence type="ECO:0000313" key="8">
    <source>
        <dbReference type="Proteomes" id="UP000010091"/>
    </source>
</evidence>
<keyword evidence="8" id="KW-1185">Reference proteome</keyword>
<dbReference type="Pfam" id="PF02133">
    <property type="entry name" value="Transp_cyt_pur"/>
    <property type="match status" value="1"/>
</dbReference>
<dbReference type="GeneID" id="23887422"/>
<protein>
    <submittedName>
        <fullName evidence="7">Uncharacterized protein</fullName>
    </submittedName>
</protein>
<evidence type="ECO:0000313" key="7">
    <source>
        <dbReference type="EMBL" id="AFR93471.1"/>
    </source>
</evidence>
<dbReference type="AlphaFoldDB" id="J9VJ91"/>
<name>J9VJ91_CRYN9</name>
<keyword evidence="3 6" id="KW-0812">Transmembrane</keyword>
<organism evidence="7 8">
    <name type="scientific">Cryptococcus neoformans (strain H99 / ATCC 208821 / CBS 10515 / FGSC 9487)</name>
    <name type="common">Cryptococcus neoformans var. grubii serotype A</name>
    <dbReference type="NCBI Taxonomy" id="235443"/>
    <lineage>
        <taxon>Eukaryota</taxon>
        <taxon>Fungi</taxon>
        <taxon>Dikarya</taxon>
        <taxon>Basidiomycota</taxon>
        <taxon>Agaricomycotina</taxon>
        <taxon>Tremellomycetes</taxon>
        <taxon>Tremellales</taxon>
        <taxon>Cryptococcaceae</taxon>
        <taxon>Cryptococcus</taxon>
        <taxon>Cryptococcus neoformans species complex</taxon>
    </lineage>
</organism>
<dbReference type="GO" id="GO:0015205">
    <property type="term" value="F:nucleobase transmembrane transporter activity"/>
    <property type="evidence" value="ECO:0007669"/>
    <property type="project" value="TreeGrafter"/>
</dbReference>
<dbReference type="KEGG" id="cng:CNAG_03971"/>
<reference evidence="7 8" key="1">
    <citation type="journal article" date="2014" name="PLoS Genet.">
        <title>Analysis of the genome and transcriptome of Cryptococcus neoformans var. grubii reveals complex RNA expression and microevolution leading to virulence attenuation.</title>
        <authorList>
            <person name="Janbon G."/>
            <person name="Ormerod K.L."/>
            <person name="Paulet D."/>
            <person name="Byrnes E.J.III."/>
            <person name="Yadav V."/>
            <person name="Chatterjee G."/>
            <person name="Mullapudi N."/>
            <person name="Hon C.C."/>
            <person name="Billmyre R.B."/>
            <person name="Brunel F."/>
            <person name="Bahn Y.S."/>
            <person name="Chen W."/>
            <person name="Chen Y."/>
            <person name="Chow E.W."/>
            <person name="Coppee J.Y."/>
            <person name="Floyd-Averette A."/>
            <person name="Gaillardin C."/>
            <person name="Gerik K.J."/>
            <person name="Goldberg J."/>
            <person name="Gonzalez-Hilarion S."/>
            <person name="Gujja S."/>
            <person name="Hamlin J.L."/>
            <person name="Hsueh Y.P."/>
            <person name="Ianiri G."/>
            <person name="Jones S."/>
            <person name="Kodira C.D."/>
            <person name="Kozubowski L."/>
            <person name="Lam W."/>
            <person name="Marra M."/>
            <person name="Mesner L.D."/>
            <person name="Mieczkowski P.A."/>
            <person name="Moyrand F."/>
            <person name="Nielsen K."/>
            <person name="Proux C."/>
            <person name="Rossignol T."/>
            <person name="Schein J.E."/>
            <person name="Sun S."/>
            <person name="Wollschlaeger C."/>
            <person name="Wood I.A."/>
            <person name="Zeng Q."/>
            <person name="Neuveglise C."/>
            <person name="Newlon C.S."/>
            <person name="Perfect J.R."/>
            <person name="Lodge J.K."/>
            <person name="Idnurm A."/>
            <person name="Stajich J.E."/>
            <person name="Kronstad J.W."/>
            <person name="Sanyal K."/>
            <person name="Heitman J."/>
            <person name="Fraser J.A."/>
            <person name="Cuomo C.A."/>
            <person name="Dietrich F.S."/>
        </authorList>
    </citation>
    <scope>NUCLEOTIDE SEQUENCE [LARGE SCALE GENOMIC DNA]</scope>
    <source>
        <strain evidence="8">H99 / ATCC 208821 / CBS 10515 / FGSC 9487</strain>
    </source>
</reference>
<evidence type="ECO:0000256" key="2">
    <source>
        <dbReference type="ARBA" id="ARBA00008974"/>
    </source>
</evidence>
<comment type="similarity">
    <text evidence="2">Belongs to the purine-cytosine permease (2.A.39) family.</text>
</comment>
<keyword evidence="5 6" id="KW-0472">Membrane</keyword>
<dbReference type="Proteomes" id="UP000010091">
    <property type="component" value="Chromosome 2"/>
</dbReference>
<dbReference type="PANTHER" id="PTHR30618:SF0">
    <property type="entry name" value="PURINE-URACIL PERMEASE NCS1"/>
    <property type="match status" value="1"/>
</dbReference>
<proteinExistence type="inferred from homology"/>
<dbReference type="HOGENOM" id="CLU_1927521_0_0_1"/>
<comment type="subcellular location">
    <subcellularLocation>
        <location evidence="1">Membrane</location>
        <topology evidence="1">Multi-pass membrane protein</topology>
    </subcellularLocation>
</comment>
<evidence type="ECO:0000256" key="4">
    <source>
        <dbReference type="ARBA" id="ARBA00022989"/>
    </source>
</evidence>
<keyword evidence="4 6" id="KW-1133">Transmembrane helix</keyword>
<dbReference type="InterPro" id="IPR045225">
    <property type="entry name" value="Uracil/uridine/allantoin_perm"/>
</dbReference>
<dbReference type="InterPro" id="IPR001248">
    <property type="entry name" value="Pur-cyt_permease"/>
</dbReference>
<dbReference type="RefSeq" id="XP_012047582.1">
    <property type="nucleotide sequence ID" value="XM_012192192.1"/>
</dbReference>
<gene>
    <name evidence="7" type="ORF">CNAG_03971</name>
</gene>
<dbReference type="OrthoDB" id="2018619at2759"/>
<dbReference type="VEuPathDB" id="FungiDB:CNAG_03971"/>
<dbReference type="Gene3D" id="1.10.4160.10">
    <property type="entry name" value="Hydantoin permease"/>
    <property type="match status" value="1"/>
</dbReference>
<dbReference type="EMBL" id="CP003821">
    <property type="protein sequence ID" value="AFR93471.1"/>
    <property type="molecule type" value="Genomic_DNA"/>
</dbReference>
<evidence type="ECO:0000256" key="5">
    <source>
        <dbReference type="ARBA" id="ARBA00023136"/>
    </source>
</evidence>
<sequence length="131" mass="14697">MIGYAVCIAPITGLMVADYFFYECPPDSIYYYWKGVNWHTFVVWIFGVGPTIPGFPHQSVRAKITAPSVPWKFIIFAVLVTGFAISGLAHIVLDKIFPLPGIGEVDDDDIFGTSAEKEIKPKKERLSTRRK</sequence>
<evidence type="ECO:0000256" key="3">
    <source>
        <dbReference type="ARBA" id="ARBA00022692"/>
    </source>
</evidence>
<feature type="transmembrane region" description="Helical" evidence="6">
    <location>
        <begin position="73"/>
        <end position="93"/>
    </location>
</feature>
<dbReference type="PANTHER" id="PTHR30618">
    <property type="entry name" value="NCS1 FAMILY PURINE/PYRIMIDINE TRANSPORTER"/>
    <property type="match status" value="1"/>
</dbReference>
<evidence type="ECO:0000256" key="1">
    <source>
        <dbReference type="ARBA" id="ARBA00004141"/>
    </source>
</evidence>
<dbReference type="GO" id="GO:0005886">
    <property type="term" value="C:plasma membrane"/>
    <property type="evidence" value="ECO:0007669"/>
    <property type="project" value="TreeGrafter"/>
</dbReference>
<accession>J9VJ91</accession>
<evidence type="ECO:0000256" key="6">
    <source>
        <dbReference type="SAM" id="Phobius"/>
    </source>
</evidence>